<organism evidence="5">
    <name type="scientific">Absidia glauca</name>
    <name type="common">Pin mould</name>
    <dbReference type="NCBI Taxonomy" id="4829"/>
    <lineage>
        <taxon>Eukaryota</taxon>
        <taxon>Fungi</taxon>
        <taxon>Fungi incertae sedis</taxon>
        <taxon>Mucoromycota</taxon>
        <taxon>Mucoromycotina</taxon>
        <taxon>Mucoromycetes</taxon>
        <taxon>Mucorales</taxon>
        <taxon>Cunninghamellaceae</taxon>
        <taxon>Absidia</taxon>
    </lineage>
</organism>
<dbReference type="FunFam" id="3.40.50.720:FF:000261">
    <property type="entry name" value="NADPH-dependent 1-acyldihydroxyacetone phosphate reductase"/>
    <property type="match status" value="1"/>
</dbReference>
<proteinExistence type="inferred from homology"/>
<evidence type="ECO:0000313" key="6">
    <source>
        <dbReference type="Proteomes" id="UP000078561"/>
    </source>
</evidence>
<sequence>MPSPVVLVTGCTKGGIGYELCKKFSERGCRVYATARKVENMGGLKDFNCTLLALDVTKQDSIKECISRVLQEAGQIDILVNNAGLPAVGPLLEIDYDVAHRCIETNVFGVLSMCRVVGRLMANQGSGKIVNVGSIVGYAGTAWAGIYSMSKAAVHSMSDVLRLELKPFGVHVTVVAPGSITSNFGTASTGTIDIPENSLYASVAKYIYARANMSQGPASMPTDVFATKVVDGILAPRPPNYLTVGTNSWSFLLLYYLPNQIKDFILSRKLGINEVKAVTH</sequence>
<dbReference type="OMA" id="LGAWKMR"/>
<keyword evidence="3" id="KW-0560">Oxidoreductase</keyword>
<name>A0A168R3R5_ABSGL</name>
<dbReference type="FunCoup" id="A0A168R3R5">
    <property type="interactions" value="142"/>
</dbReference>
<reference evidence="5" key="1">
    <citation type="submission" date="2016-04" db="EMBL/GenBank/DDBJ databases">
        <authorList>
            <person name="Evans L.H."/>
            <person name="Alamgir A."/>
            <person name="Owens N."/>
            <person name="Weber N.D."/>
            <person name="Virtaneva K."/>
            <person name="Barbian K."/>
            <person name="Babar A."/>
            <person name="Rosenke K."/>
        </authorList>
    </citation>
    <scope>NUCLEOTIDE SEQUENCE [LARGE SCALE GENOMIC DNA]</scope>
    <source>
        <strain evidence="5">CBS 101.48</strain>
    </source>
</reference>
<dbReference type="InterPro" id="IPR020904">
    <property type="entry name" value="Sc_DH/Rdtase_CS"/>
</dbReference>
<dbReference type="InterPro" id="IPR036291">
    <property type="entry name" value="NAD(P)-bd_dom_sf"/>
</dbReference>
<keyword evidence="6" id="KW-1185">Reference proteome</keyword>
<comment type="similarity">
    <text evidence="1 4">Belongs to the short-chain dehydrogenases/reductases (SDR) family.</text>
</comment>
<dbReference type="GO" id="GO:0005783">
    <property type="term" value="C:endoplasmic reticulum"/>
    <property type="evidence" value="ECO:0007669"/>
    <property type="project" value="TreeGrafter"/>
</dbReference>
<protein>
    <submittedName>
        <fullName evidence="5">Uncharacterized protein</fullName>
    </submittedName>
</protein>
<dbReference type="Gene3D" id="3.40.50.720">
    <property type="entry name" value="NAD(P)-binding Rossmann-like Domain"/>
    <property type="match status" value="1"/>
</dbReference>
<dbReference type="Proteomes" id="UP000078561">
    <property type="component" value="Unassembled WGS sequence"/>
</dbReference>
<dbReference type="CDD" id="cd05374">
    <property type="entry name" value="17beta-HSD-like_SDR_c"/>
    <property type="match status" value="1"/>
</dbReference>
<evidence type="ECO:0000256" key="1">
    <source>
        <dbReference type="ARBA" id="ARBA00006484"/>
    </source>
</evidence>
<dbReference type="GO" id="GO:0016491">
    <property type="term" value="F:oxidoreductase activity"/>
    <property type="evidence" value="ECO:0007669"/>
    <property type="project" value="UniProtKB-KW"/>
</dbReference>
<evidence type="ECO:0000256" key="2">
    <source>
        <dbReference type="ARBA" id="ARBA00022857"/>
    </source>
</evidence>
<dbReference type="InterPro" id="IPR002347">
    <property type="entry name" value="SDR_fam"/>
</dbReference>
<dbReference type="STRING" id="4829.A0A168R3R5"/>
<evidence type="ECO:0000313" key="5">
    <source>
        <dbReference type="EMBL" id="SAM06047.1"/>
    </source>
</evidence>
<dbReference type="InParanoid" id="A0A168R3R5"/>
<dbReference type="Pfam" id="PF00106">
    <property type="entry name" value="adh_short"/>
    <property type="match status" value="1"/>
</dbReference>
<gene>
    <name evidence="5" type="primary">ABSGL_11923.1 scaffold 12357</name>
</gene>
<dbReference type="EMBL" id="LT554489">
    <property type="protein sequence ID" value="SAM06047.1"/>
    <property type="molecule type" value="Genomic_DNA"/>
</dbReference>
<evidence type="ECO:0000256" key="3">
    <source>
        <dbReference type="ARBA" id="ARBA00023002"/>
    </source>
</evidence>
<evidence type="ECO:0000256" key="4">
    <source>
        <dbReference type="RuleBase" id="RU000363"/>
    </source>
</evidence>
<dbReference type="OrthoDB" id="2102561at2759"/>
<dbReference type="PRINTS" id="PR00080">
    <property type="entry name" value="SDRFAMILY"/>
</dbReference>
<dbReference type="PROSITE" id="PS00061">
    <property type="entry name" value="ADH_SHORT"/>
    <property type="match status" value="1"/>
</dbReference>
<dbReference type="PANTHER" id="PTHR44169:SF6">
    <property type="entry name" value="NADPH-DEPENDENT 1-ACYLDIHYDROXYACETONE PHOSPHATE REDUCTASE"/>
    <property type="match status" value="1"/>
</dbReference>
<dbReference type="PRINTS" id="PR00081">
    <property type="entry name" value="GDHRDH"/>
</dbReference>
<dbReference type="AlphaFoldDB" id="A0A168R3R5"/>
<dbReference type="SUPFAM" id="SSF51735">
    <property type="entry name" value="NAD(P)-binding Rossmann-fold domains"/>
    <property type="match status" value="1"/>
</dbReference>
<keyword evidence="2" id="KW-0521">NADP</keyword>
<dbReference type="PANTHER" id="PTHR44169">
    <property type="entry name" value="NADPH-DEPENDENT 1-ACYLDIHYDROXYACETONE PHOSPHATE REDUCTASE"/>
    <property type="match status" value="1"/>
</dbReference>
<accession>A0A168R3R5</accession>